<dbReference type="GeneID" id="24164001"/>
<evidence type="ECO:0000256" key="2">
    <source>
        <dbReference type="ARBA" id="ARBA00023125"/>
    </source>
</evidence>
<dbReference type="PANTHER" id="PTHR47785:SF4">
    <property type="entry name" value="ZN(II)2CYS6 TRANSCRIPTION FACTOR (EUROFUNG)"/>
    <property type="match status" value="1"/>
</dbReference>
<evidence type="ECO:0000256" key="4">
    <source>
        <dbReference type="ARBA" id="ARBA00023242"/>
    </source>
</evidence>
<dbReference type="AlphaFoldDB" id="J3K539"/>
<evidence type="ECO:0000256" key="5">
    <source>
        <dbReference type="SAM" id="MobiDB-lite"/>
    </source>
</evidence>
<dbReference type="VEuPathDB" id="FungiDB:CIMG_12121"/>
<feature type="region of interest" description="Disordered" evidence="5">
    <location>
        <begin position="1"/>
        <end position="46"/>
    </location>
</feature>
<dbReference type="Gene3D" id="4.10.240.10">
    <property type="entry name" value="Zn(2)-C6 fungal-type DNA-binding domain"/>
    <property type="match status" value="1"/>
</dbReference>
<dbReference type="SUPFAM" id="SSF57701">
    <property type="entry name" value="Zn2/Cys6 DNA-binding domain"/>
    <property type="match status" value="1"/>
</dbReference>
<gene>
    <name evidence="7" type="ORF">CIMG_12121</name>
</gene>
<keyword evidence="1" id="KW-0805">Transcription regulation</keyword>
<dbReference type="GO" id="GO:0003677">
    <property type="term" value="F:DNA binding"/>
    <property type="evidence" value="ECO:0007669"/>
    <property type="project" value="UniProtKB-KW"/>
</dbReference>
<evidence type="ECO:0000259" key="6">
    <source>
        <dbReference type="PROSITE" id="PS50048"/>
    </source>
</evidence>
<protein>
    <recommendedName>
        <fullName evidence="6">Zn(2)-C6 fungal-type domain-containing protein</fullName>
    </recommendedName>
</protein>
<evidence type="ECO:0000256" key="1">
    <source>
        <dbReference type="ARBA" id="ARBA00023015"/>
    </source>
</evidence>
<dbReference type="EMBL" id="GG704913">
    <property type="protein sequence ID" value="EAS29501.3"/>
    <property type="molecule type" value="Genomic_DNA"/>
</dbReference>
<dbReference type="InterPro" id="IPR001138">
    <property type="entry name" value="Zn2Cys6_DnaBD"/>
</dbReference>
<feature type="region of interest" description="Disordered" evidence="5">
    <location>
        <begin position="187"/>
        <end position="238"/>
    </location>
</feature>
<dbReference type="SMART" id="SM00066">
    <property type="entry name" value="GAL4"/>
    <property type="match status" value="1"/>
</dbReference>
<accession>J3K539</accession>
<reference evidence="8" key="1">
    <citation type="journal article" date="2009" name="Genome Res.">
        <title>Comparative genomic analyses of the human fungal pathogens Coccidioides and their relatives.</title>
        <authorList>
            <person name="Sharpton T.J."/>
            <person name="Stajich J.E."/>
            <person name="Rounsley S.D."/>
            <person name="Gardner M.J."/>
            <person name="Wortman J.R."/>
            <person name="Jordar V.S."/>
            <person name="Maiti R."/>
            <person name="Kodira C.D."/>
            <person name="Neafsey D.E."/>
            <person name="Zeng Q."/>
            <person name="Hung C.-Y."/>
            <person name="McMahan C."/>
            <person name="Muszewska A."/>
            <person name="Grynberg M."/>
            <person name="Mandel M.A."/>
            <person name="Kellner E.M."/>
            <person name="Barker B.M."/>
            <person name="Galgiani J.N."/>
            <person name="Orbach M.J."/>
            <person name="Kirkland T.N."/>
            <person name="Cole G.T."/>
            <person name="Henn M.R."/>
            <person name="Birren B.W."/>
            <person name="Taylor J.W."/>
        </authorList>
    </citation>
    <scope>NUCLEOTIDE SEQUENCE [LARGE SCALE GENOMIC DNA]</scope>
    <source>
        <strain evidence="8">RS</strain>
    </source>
</reference>
<keyword evidence="2" id="KW-0238">DNA-binding</keyword>
<organism evidence="7 8">
    <name type="scientific">Coccidioides immitis (strain RS)</name>
    <name type="common">Valley fever fungus</name>
    <dbReference type="NCBI Taxonomy" id="246410"/>
    <lineage>
        <taxon>Eukaryota</taxon>
        <taxon>Fungi</taxon>
        <taxon>Dikarya</taxon>
        <taxon>Ascomycota</taxon>
        <taxon>Pezizomycotina</taxon>
        <taxon>Eurotiomycetes</taxon>
        <taxon>Eurotiomycetidae</taxon>
        <taxon>Onygenales</taxon>
        <taxon>Onygenaceae</taxon>
        <taxon>Coccidioides</taxon>
    </lineage>
</organism>
<name>J3K539_COCIM</name>
<evidence type="ECO:0000313" key="8">
    <source>
        <dbReference type="Proteomes" id="UP000001261"/>
    </source>
</evidence>
<keyword evidence="4" id="KW-0539">Nucleus</keyword>
<dbReference type="Pfam" id="PF00172">
    <property type="entry name" value="Zn_clus"/>
    <property type="match status" value="1"/>
</dbReference>
<dbReference type="RefSeq" id="XP_001241084.2">
    <property type="nucleotide sequence ID" value="XM_001241083.2"/>
</dbReference>
<dbReference type="OrthoDB" id="4427833at2759"/>
<keyword evidence="8" id="KW-1185">Reference proteome</keyword>
<dbReference type="GO" id="GO:0000981">
    <property type="term" value="F:DNA-binding transcription factor activity, RNA polymerase II-specific"/>
    <property type="evidence" value="ECO:0007669"/>
    <property type="project" value="InterPro"/>
</dbReference>
<dbReference type="KEGG" id="cim:CIMG_12121"/>
<evidence type="ECO:0000256" key="3">
    <source>
        <dbReference type="ARBA" id="ARBA00023163"/>
    </source>
</evidence>
<proteinExistence type="predicted"/>
<sequence length="276" mass="30529">MVSSCPVPGCAPPPQLAVHQLSQSEQPPPHALAPQQQQILSEPWNWPYHPKPCHPPAFPYTGPPREPSHIPQEMYSKPVNISGPPMPVPKGQSADGGHQKNTQALQACNSCQARRAKCDEGRPSCGRCKENNVQCVYTAISPVKHERSTQAMLDRIQASEDKILGWVDGRVEDILNLLTAQDPKSDALLPQKCKSPADRSIAEPAPKQQNQSRSAESVHAKTLPHENTPQKLPQEPQVGGLNSTLLPTIWSADGCRLFKIIFLYHENWLWIKRMAP</sequence>
<dbReference type="InterPro" id="IPR036864">
    <property type="entry name" value="Zn2-C6_fun-type_DNA-bd_sf"/>
</dbReference>
<dbReference type="STRING" id="246410.J3K539"/>
<evidence type="ECO:0000313" key="7">
    <source>
        <dbReference type="EMBL" id="EAS29501.3"/>
    </source>
</evidence>
<dbReference type="PROSITE" id="PS50048">
    <property type="entry name" value="ZN2_CY6_FUNGAL_2"/>
    <property type="match status" value="1"/>
</dbReference>
<reference evidence="8" key="2">
    <citation type="journal article" date="2010" name="Genome Res.">
        <title>Population genomic sequencing of Coccidioides fungi reveals recent hybridization and transposon control.</title>
        <authorList>
            <person name="Neafsey D.E."/>
            <person name="Barker B.M."/>
            <person name="Sharpton T.J."/>
            <person name="Stajich J.E."/>
            <person name="Park D.J."/>
            <person name="Whiston E."/>
            <person name="Hung C.-Y."/>
            <person name="McMahan C."/>
            <person name="White J."/>
            <person name="Sykes S."/>
            <person name="Heiman D."/>
            <person name="Young S."/>
            <person name="Zeng Q."/>
            <person name="Abouelleil A."/>
            <person name="Aftuck L."/>
            <person name="Bessette D."/>
            <person name="Brown A."/>
            <person name="FitzGerald M."/>
            <person name="Lui A."/>
            <person name="Macdonald J.P."/>
            <person name="Priest M."/>
            <person name="Orbach M.J."/>
            <person name="Galgiani J.N."/>
            <person name="Kirkland T.N."/>
            <person name="Cole G.T."/>
            <person name="Birren B.W."/>
            <person name="Henn M.R."/>
            <person name="Taylor J.W."/>
            <person name="Rounsley S.D."/>
        </authorList>
    </citation>
    <scope>GENOME REANNOTATION</scope>
    <source>
        <strain evidence="8">RS</strain>
    </source>
</reference>
<dbReference type="CDD" id="cd00067">
    <property type="entry name" value="GAL4"/>
    <property type="match status" value="1"/>
</dbReference>
<dbReference type="Proteomes" id="UP000001261">
    <property type="component" value="Unassembled WGS sequence"/>
</dbReference>
<keyword evidence="3" id="KW-0804">Transcription</keyword>
<dbReference type="InterPro" id="IPR053181">
    <property type="entry name" value="EcdB-like_regulator"/>
</dbReference>
<feature type="domain" description="Zn(2)-C6 fungal-type" evidence="6">
    <location>
        <begin position="107"/>
        <end position="137"/>
    </location>
</feature>
<dbReference type="GO" id="GO:0008270">
    <property type="term" value="F:zinc ion binding"/>
    <property type="evidence" value="ECO:0007669"/>
    <property type="project" value="InterPro"/>
</dbReference>
<dbReference type="PANTHER" id="PTHR47785">
    <property type="entry name" value="ZN(II)2CYS6 TRANSCRIPTION FACTOR (EUROFUNG)-RELATED-RELATED"/>
    <property type="match status" value="1"/>
</dbReference>
<dbReference type="InParanoid" id="J3K539"/>